<reference evidence="1 2" key="1">
    <citation type="submission" date="2013-02" db="EMBL/GenBank/DDBJ databases">
        <title>The Genome Sequence of Lactobacillus catenaformis F0143.</title>
        <authorList>
            <consortium name="The Broad Institute Genome Sequencing Platform"/>
            <person name="Earl A."/>
            <person name="Ward D."/>
            <person name="Feldgarden M."/>
            <person name="Gevers D."/>
            <person name="Izard J."/>
            <person name="Blanton J.M."/>
            <person name="Mathney J."/>
            <person name="Dewhirst F.E."/>
            <person name="Young S.K."/>
            <person name="Zeng Q."/>
            <person name="Gargeya S."/>
            <person name="Fitzgerald M."/>
            <person name="Haas B."/>
            <person name="Abouelleil A."/>
            <person name="Alvarado L."/>
            <person name="Arachchi H.M."/>
            <person name="Berlin A."/>
            <person name="Chapman S.B."/>
            <person name="Gearin G."/>
            <person name="Goldberg J."/>
            <person name="Griggs A."/>
            <person name="Gujja S."/>
            <person name="Hansen M."/>
            <person name="Heiman D."/>
            <person name="Howarth C."/>
            <person name="Larimer J."/>
            <person name="Lui A."/>
            <person name="MacDonald P.J.P."/>
            <person name="McCowen C."/>
            <person name="Montmayeur A."/>
            <person name="Murphy C."/>
            <person name="Neiman D."/>
            <person name="Pearson M."/>
            <person name="Priest M."/>
            <person name="Roberts A."/>
            <person name="Saif S."/>
            <person name="Shea T."/>
            <person name="Sisk P."/>
            <person name="Stolte C."/>
            <person name="Sykes S."/>
            <person name="Wortman J."/>
            <person name="Nusbaum C."/>
            <person name="Birren B."/>
        </authorList>
    </citation>
    <scope>NUCLEOTIDE SEQUENCE [LARGE SCALE GENOMIC DNA]</scope>
    <source>
        <strain evidence="1 2">OT 569</strain>
    </source>
</reference>
<dbReference type="NCBIfam" id="TIGR01484">
    <property type="entry name" value="HAD-SF-IIB"/>
    <property type="match status" value="1"/>
</dbReference>
<dbReference type="PANTHER" id="PTHR10000">
    <property type="entry name" value="PHOSPHOSERINE PHOSPHATASE"/>
    <property type="match status" value="1"/>
</dbReference>
<dbReference type="InterPro" id="IPR036412">
    <property type="entry name" value="HAD-like_sf"/>
</dbReference>
<gene>
    <name evidence="1" type="ORF">HMPREF9943_01391</name>
</gene>
<accession>M2Q0L2</accession>
<organism evidence="1 2">
    <name type="scientific">Eggerthia catenaformis OT 569 = DSM 20559</name>
    <dbReference type="NCBI Taxonomy" id="999415"/>
    <lineage>
        <taxon>Bacteria</taxon>
        <taxon>Bacillati</taxon>
        <taxon>Bacillota</taxon>
        <taxon>Erysipelotrichia</taxon>
        <taxon>Erysipelotrichales</taxon>
        <taxon>Coprobacillaceae</taxon>
        <taxon>Eggerthia</taxon>
    </lineage>
</organism>
<dbReference type="Proteomes" id="UP000011758">
    <property type="component" value="Unassembled WGS sequence"/>
</dbReference>
<evidence type="ECO:0000313" key="2">
    <source>
        <dbReference type="Proteomes" id="UP000011758"/>
    </source>
</evidence>
<dbReference type="SFLD" id="SFLDG01140">
    <property type="entry name" value="C2.B:_Phosphomannomutase_and_P"/>
    <property type="match status" value="1"/>
</dbReference>
<name>M2Q0L2_9FIRM</name>
<evidence type="ECO:0000313" key="1">
    <source>
        <dbReference type="EMBL" id="EMD16465.1"/>
    </source>
</evidence>
<dbReference type="InterPro" id="IPR006379">
    <property type="entry name" value="HAD-SF_hydro_IIB"/>
</dbReference>
<keyword evidence="1" id="KW-0378">Hydrolase</keyword>
<dbReference type="PATRIC" id="fig|999415.3.peg.1413"/>
<dbReference type="GO" id="GO:0005829">
    <property type="term" value="C:cytosol"/>
    <property type="evidence" value="ECO:0007669"/>
    <property type="project" value="TreeGrafter"/>
</dbReference>
<dbReference type="GO" id="GO:0016791">
    <property type="term" value="F:phosphatase activity"/>
    <property type="evidence" value="ECO:0007669"/>
    <property type="project" value="TreeGrafter"/>
</dbReference>
<dbReference type="STRING" id="999415.HMPREF9943_01391"/>
<comment type="caution">
    <text evidence="1">The sequence shown here is derived from an EMBL/GenBank/DDBJ whole genome shotgun (WGS) entry which is preliminary data.</text>
</comment>
<dbReference type="NCBIfam" id="TIGR00099">
    <property type="entry name" value="Cof-subfamily"/>
    <property type="match status" value="1"/>
</dbReference>
<keyword evidence="2" id="KW-1185">Reference proteome</keyword>
<dbReference type="GO" id="GO:0000287">
    <property type="term" value="F:magnesium ion binding"/>
    <property type="evidence" value="ECO:0007669"/>
    <property type="project" value="TreeGrafter"/>
</dbReference>
<proteinExistence type="predicted"/>
<dbReference type="EMBL" id="AGEJ01000021">
    <property type="protein sequence ID" value="EMD16465.1"/>
    <property type="molecule type" value="Genomic_DNA"/>
</dbReference>
<dbReference type="AlphaFoldDB" id="M2Q0L2"/>
<dbReference type="Pfam" id="PF08282">
    <property type="entry name" value="Hydrolase_3"/>
    <property type="match status" value="1"/>
</dbReference>
<protein>
    <submittedName>
        <fullName evidence="1">Cof-like hydrolase</fullName>
    </submittedName>
</protein>
<dbReference type="PROSITE" id="PS01229">
    <property type="entry name" value="COF_2"/>
    <property type="match status" value="1"/>
</dbReference>
<dbReference type="PANTHER" id="PTHR10000:SF25">
    <property type="entry name" value="PHOSPHATASE YKRA-RELATED"/>
    <property type="match status" value="1"/>
</dbReference>
<dbReference type="InterPro" id="IPR023214">
    <property type="entry name" value="HAD_sf"/>
</dbReference>
<dbReference type="eggNOG" id="COG0561">
    <property type="taxonomic scope" value="Bacteria"/>
</dbReference>
<sequence>MSKKLFFDIDGTLIDMKLGIRSITEASMKSLNELKELGHDVFLATGRCRCFIVDGVSFYPFNGYVTCNGAYVEYNGKCLYKQVIPGRAIDETIRISKDKNWNFYFESNNHIYIRDKNDLNHIQFAKNWGMKPEVTVDCFDPYQIEAYIGMIVLNDKKETVEMVQALSPYFDIQRHQSDYSFDLTLRGVSKANGIRKLVETLNGSMEDTIAFGDGRNDIEMLEEVNLGVAMGNAVKEAKSVADYITDSIDREGITRALMNFGLIDKRQL</sequence>
<dbReference type="BioCyc" id="ECAT999415-HMP:GTTI-1426-MONOMER"/>
<dbReference type="Gene3D" id="3.40.50.1000">
    <property type="entry name" value="HAD superfamily/HAD-like"/>
    <property type="match status" value="1"/>
</dbReference>
<dbReference type="SFLD" id="SFLDS00003">
    <property type="entry name" value="Haloacid_Dehalogenase"/>
    <property type="match status" value="1"/>
</dbReference>
<dbReference type="SUPFAM" id="SSF56784">
    <property type="entry name" value="HAD-like"/>
    <property type="match status" value="1"/>
</dbReference>
<dbReference type="Gene3D" id="3.30.1240.10">
    <property type="match status" value="1"/>
</dbReference>
<dbReference type="RefSeq" id="WP_004803434.1">
    <property type="nucleotide sequence ID" value="NZ_KB446648.1"/>
</dbReference>
<dbReference type="OrthoDB" id="1654797at2"/>
<dbReference type="InterPro" id="IPR000150">
    <property type="entry name" value="Cof"/>
</dbReference>